<dbReference type="AlphaFoldDB" id="A0A937K2V4"/>
<protein>
    <recommendedName>
        <fullName evidence="2">Response regulatory domain-containing protein</fullName>
    </recommendedName>
</protein>
<gene>
    <name evidence="3" type="ORF">JL102_21620</name>
</gene>
<sequence>MKIEGKIVLINNSEDEGILLNKVILKSCYDIEVQFFQDEQQALNYLIKTEDKIFLILCSYQLATCNGSEFKEKLESHPGLREKAIPFVFYSLSAGKNHVKEAYKYNLQGFFIQPIETQAQVKLMETIIGYWILNLHPHA</sequence>
<keyword evidence="4" id="KW-1185">Reference proteome</keyword>
<evidence type="ECO:0000313" key="3">
    <source>
        <dbReference type="EMBL" id="MBL3658765.1"/>
    </source>
</evidence>
<dbReference type="Proteomes" id="UP000659388">
    <property type="component" value="Unassembled WGS sequence"/>
</dbReference>
<name>A0A937K2V4_9BACT</name>
<dbReference type="InterPro" id="IPR011006">
    <property type="entry name" value="CheY-like_superfamily"/>
</dbReference>
<evidence type="ECO:0000313" key="4">
    <source>
        <dbReference type="Proteomes" id="UP000659388"/>
    </source>
</evidence>
<dbReference type="Gene3D" id="3.40.50.2300">
    <property type="match status" value="1"/>
</dbReference>
<evidence type="ECO:0000259" key="2">
    <source>
        <dbReference type="PROSITE" id="PS50110"/>
    </source>
</evidence>
<evidence type="ECO:0000256" key="1">
    <source>
        <dbReference type="PROSITE-ProRule" id="PRU00169"/>
    </source>
</evidence>
<organism evidence="3 4">
    <name type="scientific">Fulvivirga sediminis</name>
    <dbReference type="NCBI Taxonomy" id="2803949"/>
    <lineage>
        <taxon>Bacteria</taxon>
        <taxon>Pseudomonadati</taxon>
        <taxon>Bacteroidota</taxon>
        <taxon>Cytophagia</taxon>
        <taxon>Cytophagales</taxon>
        <taxon>Fulvivirgaceae</taxon>
        <taxon>Fulvivirga</taxon>
    </lineage>
</organism>
<dbReference type="GO" id="GO:0000160">
    <property type="term" value="P:phosphorelay signal transduction system"/>
    <property type="evidence" value="ECO:0007669"/>
    <property type="project" value="InterPro"/>
</dbReference>
<comment type="caution">
    <text evidence="1">Lacks conserved residue(s) required for the propagation of feature annotation.</text>
</comment>
<dbReference type="PROSITE" id="PS50110">
    <property type="entry name" value="RESPONSE_REGULATORY"/>
    <property type="match status" value="1"/>
</dbReference>
<reference evidence="3" key="1">
    <citation type="submission" date="2021-01" db="EMBL/GenBank/DDBJ databases">
        <title>Fulvivirga kasyanovii gen. nov., sp nov., a novel member of the phylum Bacteroidetes isolated from seawater in a mussel farm.</title>
        <authorList>
            <person name="Zhao L.-H."/>
            <person name="Wang Z.-J."/>
        </authorList>
    </citation>
    <scope>NUCLEOTIDE SEQUENCE</scope>
    <source>
        <strain evidence="3">2943</strain>
    </source>
</reference>
<dbReference type="SUPFAM" id="SSF52172">
    <property type="entry name" value="CheY-like"/>
    <property type="match status" value="1"/>
</dbReference>
<accession>A0A937K2V4</accession>
<proteinExistence type="predicted"/>
<dbReference type="RefSeq" id="WP_202246559.1">
    <property type="nucleotide sequence ID" value="NZ_JAESIY010000017.1"/>
</dbReference>
<dbReference type="InterPro" id="IPR001789">
    <property type="entry name" value="Sig_transdc_resp-reg_receiver"/>
</dbReference>
<feature type="domain" description="Response regulatory" evidence="2">
    <location>
        <begin position="6"/>
        <end position="128"/>
    </location>
</feature>
<comment type="caution">
    <text evidence="3">The sequence shown here is derived from an EMBL/GenBank/DDBJ whole genome shotgun (WGS) entry which is preliminary data.</text>
</comment>
<dbReference type="EMBL" id="JAESIY010000017">
    <property type="protein sequence ID" value="MBL3658765.1"/>
    <property type="molecule type" value="Genomic_DNA"/>
</dbReference>